<dbReference type="RefSeq" id="WP_099614153.1">
    <property type="nucleotide sequence ID" value="NZ_KZ319369.1"/>
</dbReference>
<comment type="caution">
    <text evidence="1">The sequence shown here is derived from an EMBL/GenBank/DDBJ whole genome shotgun (WGS) entry which is preliminary data.</text>
</comment>
<proteinExistence type="predicted"/>
<dbReference type="EMBL" id="NTFH01000006">
    <property type="protein sequence ID" value="PHQ15579.1"/>
    <property type="molecule type" value="Genomic_DNA"/>
</dbReference>
<dbReference type="InterPro" id="IPR025543">
    <property type="entry name" value="Dodecin-like"/>
</dbReference>
<name>A0A2G1UMC3_9GAMM</name>
<keyword evidence="2" id="KW-1185">Reference proteome</keyword>
<dbReference type="SUPFAM" id="SSF89807">
    <property type="entry name" value="Dodecin-like"/>
    <property type="match status" value="1"/>
</dbReference>
<evidence type="ECO:0000313" key="2">
    <source>
        <dbReference type="Proteomes" id="UP000231409"/>
    </source>
</evidence>
<dbReference type="Pfam" id="PF07311">
    <property type="entry name" value="Dodecin"/>
    <property type="match status" value="1"/>
</dbReference>
<dbReference type="Proteomes" id="UP000231409">
    <property type="component" value="Unassembled WGS sequence"/>
</dbReference>
<dbReference type="Gene3D" id="3.30.1660.10">
    <property type="entry name" value="Flavin-binding protein dodecin"/>
    <property type="match status" value="1"/>
</dbReference>
<dbReference type="InterPro" id="IPR036694">
    <property type="entry name" value="Dodecin-like_sf"/>
</dbReference>
<dbReference type="InterPro" id="IPR009923">
    <property type="entry name" value="Dodecin"/>
</dbReference>
<gene>
    <name evidence="1" type="ORF">CLH61_07890</name>
</gene>
<organism evidence="1 2">
    <name type="scientific">Marinobacter profundi</name>
    <dbReference type="NCBI Taxonomy" id="2666256"/>
    <lineage>
        <taxon>Bacteria</taxon>
        <taxon>Pseudomonadati</taxon>
        <taxon>Pseudomonadota</taxon>
        <taxon>Gammaproteobacteria</taxon>
        <taxon>Pseudomonadales</taxon>
        <taxon>Marinobacteraceae</taxon>
        <taxon>Marinobacter</taxon>
    </lineage>
</organism>
<dbReference type="PANTHER" id="PTHR39324">
    <property type="entry name" value="CALCIUM DODECIN"/>
    <property type="match status" value="1"/>
</dbReference>
<reference evidence="1 2" key="1">
    <citation type="submission" date="2017-09" db="EMBL/GenBank/DDBJ databases">
        <title>The draft genome sequences of Marinobacter sp. PWS21.</title>
        <authorList>
            <person name="Cao J."/>
        </authorList>
    </citation>
    <scope>NUCLEOTIDE SEQUENCE [LARGE SCALE GENOMIC DNA]</scope>
    <source>
        <strain evidence="1 2">PWS21</strain>
    </source>
</reference>
<accession>A0A2G1UMC3</accession>
<dbReference type="InterPro" id="IPR050049">
    <property type="entry name" value="Dodecin_bact"/>
</dbReference>
<dbReference type="PANTHER" id="PTHR39324:SF1">
    <property type="entry name" value="CALCIUM DODECIN"/>
    <property type="match status" value="1"/>
</dbReference>
<dbReference type="AlphaFoldDB" id="A0A2G1UMC3"/>
<evidence type="ECO:0000313" key="1">
    <source>
        <dbReference type="EMBL" id="PHQ15579.1"/>
    </source>
</evidence>
<dbReference type="NCBIfam" id="NF043052">
    <property type="entry name" value="DodecBact"/>
    <property type="match status" value="1"/>
</dbReference>
<sequence>MSDHHVYKKVEVVGSSKTSIEDAIENALAECSNSIRNIEWFEVLETRGHVVHGQVGHYQVVMKVGFRIEGS</sequence>
<protein>
    <submittedName>
        <fullName evidence="1">Dodecin flavoprotein</fullName>
    </submittedName>
</protein>